<evidence type="ECO:0000313" key="4">
    <source>
        <dbReference type="EMBL" id="MCB4879465.1"/>
    </source>
</evidence>
<dbReference type="CDD" id="cd00060">
    <property type="entry name" value="FHA"/>
    <property type="match status" value="1"/>
</dbReference>
<sequence>MSEDQRTAQQWTVKVDGTELKKLGSGESVEIGRKPLRPLADDGFARLDIMDTNKSMSKRHAIVSVDAQGNASVRDLKSTNGSFVVADNGQLMRLPADEDFKLPSTPMTLQFGDVRVTFERDSVSAMPESESTTSAPVSNLFSYAVSDEASQEPDAADMSVDDILNLRAGEPTALFNARNVANRVNLMQRSERQSFAPVRSNEPDYGDLPSVSLVQHNDVVDNAPRDLFADAAAEADAVAEQQAAEEEAKKNAAEKEKPAMLPESQSRTQVIAGNDVEHDTIPVSKLFSARPSKPIIVALPDSSDTPEQQAEKTHEQRNEIAEQSGTNPIQPEEAAQRADDERFRPHNTEQPQIVSEPTPDETSVFKPAFEPGSVFDRVAKGELAKQEQTIEVDGLTSDDAKRTDDFTVQFEMARHPELLPFLAMNPSLYDDLYAWLGALGNADIDAALSHNPGYAEYRKAVGK</sequence>
<dbReference type="EMBL" id="JAHXEI010000001">
    <property type="protein sequence ID" value="MCB4879465.1"/>
    <property type="molecule type" value="Genomic_DNA"/>
</dbReference>
<name>A0A267WNW5_BIFPS</name>
<feature type="region of interest" description="Disordered" evidence="2">
    <location>
        <begin position="244"/>
        <end position="276"/>
    </location>
</feature>
<dbReference type="InterPro" id="IPR008984">
    <property type="entry name" value="SMAD_FHA_dom_sf"/>
</dbReference>
<dbReference type="RefSeq" id="WP_174767584.1">
    <property type="nucleotide sequence ID" value="NZ_CABWJV010000001.1"/>
</dbReference>
<organism evidence="5 6">
    <name type="scientific">Bifidobacterium pseudocatenulatum</name>
    <dbReference type="NCBI Taxonomy" id="28026"/>
    <lineage>
        <taxon>Bacteria</taxon>
        <taxon>Bacillati</taxon>
        <taxon>Actinomycetota</taxon>
        <taxon>Actinomycetes</taxon>
        <taxon>Bifidobacteriales</taxon>
        <taxon>Bifidobacteriaceae</taxon>
        <taxon>Bifidobacterium</taxon>
    </lineage>
</organism>
<evidence type="ECO:0000256" key="2">
    <source>
        <dbReference type="SAM" id="MobiDB-lite"/>
    </source>
</evidence>
<accession>A0A267WNW5</accession>
<feature type="compositionally biased region" description="Basic and acidic residues" evidence="2">
    <location>
        <begin position="246"/>
        <end position="258"/>
    </location>
</feature>
<proteinExistence type="predicted"/>
<feature type="compositionally biased region" description="Basic and acidic residues" evidence="2">
    <location>
        <begin position="334"/>
        <end position="347"/>
    </location>
</feature>
<reference evidence="4" key="2">
    <citation type="submission" date="2021-07" db="EMBL/GenBank/DDBJ databases">
        <title>Xylan utilisation by Bifidobacterium pseudocatenulatum.</title>
        <authorList>
            <person name="Watanabe Y."/>
        </authorList>
    </citation>
    <scope>NUCLEOTIDE SEQUENCE</scope>
    <source>
        <strain evidence="4">YIT12824</strain>
    </source>
</reference>
<feature type="domain" description="FHA" evidence="3">
    <location>
        <begin position="29"/>
        <end position="84"/>
    </location>
</feature>
<evidence type="ECO:0000256" key="1">
    <source>
        <dbReference type="ARBA" id="ARBA00022553"/>
    </source>
</evidence>
<dbReference type="PROSITE" id="PS50006">
    <property type="entry name" value="FHA_DOMAIN"/>
    <property type="match status" value="1"/>
</dbReference>
<feature type="compositionally biased region" description="Basic and acidic residues" evidence="2">
    <location>
        <begin position="309"/>
        <end position="320"/>
    </location>
</feature>
<evidence type="ECO:0000313" key="6">
    <source>
        <dbReference type="Proteomes" id="UP000216789"/>
    </source>
</evidence>
<evidence type="ECO:0000259" key="3">
    <source>
        <dbReference type="PROSITE" id="PS50006"/>
    </source>
</evidence>
<dbReference type="EMBL" id="MNLB01000001">
    <property type="protein sequence ID" value="PAC74297.1"/>
    <property type="molecule type" value="Genomic_DNA"/>
</dbReference>
<comment type="caution">
    <text evidence="5">The sequence shown here is derived from an EMBL/GenBank/DDBJ whole genome shotgun (WGS) entry which is preliminary data.</text>
</comment>
<dbReference type="Proteomes" id="UP000216789">
    <property type="component" value="Unassembled WGS sequence"/>
</dbReference>
<dbReference type="InterPro" id="IPR000253">
    <property type="entry name" value="FHA_dom"/>
</dbReference>
<dbReference type="Pfam" id="PF25591">
    <property type="entry name" value="LRV_2"/>
    <property type="match status" value="1"/>
</dbReference>
<feature type="region of interest" description="Disordered" evidence="2">
    <location>
        <begin position="296"/>
        <end position="368"/>
    </location>
</feature>
<dbReference type="Pfam" id="PF00498">
    <property type="entry name" value="FHA"/>
    <property type="match status" value="1"/>
</dbReference>
<dbReference type="InterPro" id="IPR057893">
    <property type="entry name" value="LRV_2"/>
</dbReference>
<dbReference type="Gene3D" id="2.60.200.20">
    <property type="match status" value="1"/>
</dbReference>
<keyword evidence="1" id="KW-0597">Phosphoprotein</keyword>
<dbReference type="AlphaFoldDB" id="A0A267WNW5"/>
<gene>
    <name evidence="5" type="ORF">BPS1E_0162</name>
    <name evidence="4" type="ORF">KZP06_01675</name>
</gene>
<evidence type="ECO:0000313" key="5">
    <source>
        <dbReference type="EMBL" id="PAC74297.1"/>
    </source>
</evidence>
<dbReference type="Proteomes" id="UP001197735">
    <property type="component" value="Unassembled WGS sequence"/>
</dbReference>
<protein>
    <submittedName>
        <fullName evidence="4">FHA domain-containing protein</fullName>
    </submittedName>
    <submittedName>
        <fullName evidence="5">HA domain containing protein</fullName>
    </submittedName>
</protein>
<dbReference type="SUPFAM" id="SSF49879">
    <property type="entry name" value="SMAD/FHA domain"/>
    <property type="match status" value="1"/>
</dbReference>
<reference evidence="5 6" key="1">
    <citation type="journal article" date="2017" name="ISME J.">
        <title>Unveiling bifidobacterial biogeography across the mammalian branch of the tree of life.</title>
        <authorList>
            <person name="Milani C."/>
            <person name="Mangifesta M."/>
            <person name="Mancabelli L."/>
            <person name="Lugli G.A."/>
            <person name="James K."/>
            <person name="Duranti S."/>
            <person name="Turroni F."/>
            <person name="Ferrario C."/>
            <person name="Ossiprandi M.C."/>
            <person name="van Sinderen D."/>
            <person name="Ventura M."/>
        </authorList>
    </citation>
    <scope>NUCLEOTIDE SEQUENCE [LARGE SCALE GENOMIC DNA]</scope>
    <source>
        <strain evidence="5 6">1E</strain>
    </source>
</reference>